<feature type="region of interest" description="Disordered" evidence="1">
    <location>
        <begin position="470"/>
        <end position="490"/>
    </location>
</feature>
<dbReference type="EMBL" id="ML986484">
    <property type="protein sequence ID" value="KAF2280699.1"/>
    <property type="molecule type" value="Genomic_DNA"/>
</dbReference>
<accession>A0A6A6K036</accession>
<feature type="region of interest" description="Disordered" evidence="1">
    <location>
        <begin position="72"/>
        <end position="115"/>
    </location>
</feature>
<evidence type="ECO:0000313" key="3">
    <source>
        <dbReference type="Proteomes" id="UP000800097"/>
    </source>
</evidence>
<sequence>MATIPLHCNICPKKPNFSDVSHLLTHIASKGHLSNYYKVKVRSSTEDASRRLIEAYDQWYAEWSVEELMSERMNQKDKRRTRARPSVTPVSVARANPSAPPDIQAPTPQPAARSEAVGTLLDPRLSEHQLVKVERSCTTTPTPTPQPGPVLCHRPFAPRVQGWATASRSTSTSNHTNPDYETSSEYSDQSMPLTRSQHAAEDTCAIEEDAADPPGVEDTMAVSEASKLKGVLWPGMNLFDAATPEMRRKRNQKKDSSVVEQLEINSLEVEATELIFTPQGSFKRKRRISSSECDFEEMSSPLRRESPKPSRTRPVLASLDVNSGRRPRQVVRPPAPALPCPKRSHGTRARPAHGHGERSSRGKRNFSVYVDEEDSFGQPAPMNYLTTGYHRPSPTSAPQWPSLKPYNDIYPYDTSNKENALSAYPQGGSDHHHPHAVGYHYHAYSYGLGHEQHAFQYRDHLYLNNAYRQQHHEDADDQRTVTAPPSPSTG</sequence>
<dbReference type="AlphaFoldDB" id="A0A6A6K036"/>
<feature type="compositionally biased region" description="Basic and acidic residues" evidence="1">
    <location>
        <begin position="470"/>
        <end position="479"/>
    </location>
</feature>
<protein>
    <submittedName>
        <fullName evidence="2">Uncharacterized protein</fullName>
    </submittedName>
</protein>
<gene>
    <name evidence="2" type="ORF">EI97DRAFT_471648</name>
</gene>
<keyword evidence="3" id="KW-1185">Reference proteome</keyword>
<evidence type="ECO:0000313" key="2">
    <source>
        <dbReference type="EMBL" id="KAF2280699.1"/>
    </source>
</evidence>
<feature type="compositionally biased region" description="Polar residues" evidence="1">
    <location>
        <begin position="164"/>
        <end position="196"/>
    </location>
</feature>
<feature type="compositionally biased region" description="Basic residues" evidence="1">
    <location>
        <begin position="342"/>
        <end position="353"/>
    </location>
</feature>
<dbReference type="RefSeq" id="XP_033658237.1">
    <property type="nucleotide sequence ID" value="XM_033801833.1"/>
</dbReference>
<feature type="region of interest" description="Disordered" evidence="1">
    <location>
        <begin position="135"/>
        <end position="196"/>
    </location>
</feature>
<organism evidence="2 3">
    <name type="scientific">Westerdykella ornata</name>
    <dbReference type="NCBI Taxonomy" id="318751"/>
    <lineage>
        <taxon>Eukaryota</taxon>
        <taxon>Fungi</taxon>
        <taxon>Dikarya</taxon>
        <taxon>Ascomycota</taxon>
        <taxon>Pezizomycotina</taxon>
        <taxon>Dothideomycetes</taxon>
        <taxon>Pleosporomycetidae</taxon>
        <taxon>Pleosporales</taxon>
        <taxon>Sporormiaceae</taxon>
        <taxon>Westerdykella</taxon>
    </lineage>
</organism>
<feature type="region of interest" description="Disordered" evidence="1">
    <location>
        <begin position="286"/>
        <end position="364"/>
    </location>
</feature>
<dbReference type="GeneID" id="54555008"/>
<dbReference type="OrthoDB" id="5428259at2759"/>
<reference evidence="2" key="1">
    <citation type="journal article" date="2020" name="Stud. Mycol.">
        <title>101 Dothideomycetes genomes: a test case for predicting lifestyles and emergence of pathogens.</title>
        <authorList>
            <person name="Haridas S."/>
            <person name="Albert R."/>
            <person name="Binder M."/>
            <person name="Bloem J."/>
            <person name="Labutti K."/>
            <person name="Salamov A."/>
            <person name="Andreopoulos B."/>
            <person name="Baker S."/>
            <person name="Barry K."/>
            <person name="Bills G."/>
            <person name="Bluhm B."/>
            <person name="Cannon C."/>
            <person name="Castanera R."/>
            <person name="Culley D."/>
            <person name="Daum C."/>
            <person name="Ezra D."/>
            <person name="Gonzalez J."/>
            <person name="Henrissat B."/>
            <person name="Kuo A."/>
            <person name="Liang C."/>
            <person name="Lipzen A."/>
            <person name="Lutzoni F."/>
            <person name="Magnuson J."/>
            <person name="Mondo S."/>
            <person name="Nolan M."/>
            <person name="Ohm R."/>
            <person name="Pangilinan J."/>
            <person name="Park H.-J."/>
            <person name="Ramirez L."/>
            <person name="Alfaro M."/>
            <person name="Sun H."/>
            <person name="Tritt A."/>
            <person name="Yoshinaga Y."/>
            <person name="Zwiers L.-H."/>
            <person name="Turgeon B."/>
            <person name="Goodwin S."/>
            <person name="Spatafora J."/>
            <person name="Crous P."/>
            <person name="Grigoriev I."/>
        </authorList>
    </citation>
    <scope>NUCLEOTIDE SEQUENCE</scope>
    <source>
        <strain evidence="2">CBS 379.55</strain>
    </source>
</reference>
<dbReference type="Proteomes" id="UP000800097">
    <property type="component" value="Unassembled WGS sequence"/>
</dbReference>
<proteinExistence type="predicted"/>
<name>A0A6A6K036_WESOR</name>
<evidence type="ECO:0000256" key="1">
    <source>
        <dbReference type="SAM" id="MobiDB-lite"/>
    </source>
</evidence>